<protein>
    <submittedName>
        <fullName evidence="1">Uncharacterized protein</fullName>
    </submittedName>
</protein>
<evidence type="ECO:0000313" key="2">
    <source>
        <dbReference type="Proteomes" id="UP000326198"/>
    </source>
</evidence>
<accession>A0A5N7BLP7</accession>
<reference evidence="1 2" key="1">
    <citation type="submission" date="2019-04" db="EMBL/GenBank/DDBJ databases">
        <title>Friends and foes A comparative genomics studyof 23 Aspergillus species from section Flavi.</title>
        <authorList>
            <consortium name="DOE Joint Genome Institute"/>
            <person name="Kjaerbolling I."/>
            <person name="Vesth T."/>
            <person name="Frisvad J.C."/>
            <person name="Nybo J.L."/>
            <person name="Theobald S."/>
            <person name="Kildgaard S."/>
            <person name="Isbrandt T."/>
            <person name="Kuo A."/>
            <person name="Sato A."/>
            <person name="Lyhne E.K."/>
            <person name="Kogle M.E."/>
            <person name="Wiebenga A."/>
            <person name="Kun R.S."/>
            <person name="Lubbers R.J."/>
            <person name="Makela M.R."/>
            <person name="Barry K."/>
            <person name="Chovatia M."/>
            <person name="Clum A."/>
            <person name="Daum C."/>
            <person name="Haridas S."/>
            <person name="He G."/>
            <person name="LaButti K."/>
            <person name="Lipzen A."/>
            <person name="Mondo S."/>
            <person name="Riley R."/>
            <person name="Salamov A."/>
            <person name="Simmons B.A."/>
            <person name="Magnuson J.K."/>
            <person name="Henrissat B."/>
            <person name="Mortensen U.H."/>
            <person name="Larsen T.O."/>
            <person name="Devries R.P."/>
            <person name="Grigoriev I.V."/>
            <person name="Machida M."/>
            <person name="Baker S.E."/>
            <person name="Andersen M.R."/>
        </authorList>
    </citation>
    <scope>NUCLEOTIDE SEQUENCE [LARGE SCALE GENOMIC DNA]</scope>
    <source>
        <strain evidence="1 2">IBT 29228</strain>
    </source>
</reference>
<evidence type="ECO:0000313" key="1">
    <source>
        <dbReference type="EMBL" id="KAE8382658.1"/>
    </source>
</evidence>
<gene>
    <name evidence="1" type="ORF">BDV26DRAFT_288222</name>
</gene>
<keyword evidence="2" id="KW-1185">Reference proteome</keyword>
<organism evidence="1 2">
    <name type="scientific">Aspergillus bertholletiae</name>
    <dbReference type="NCBI Taxonomy" id="1226010"/>
    <lineage>
        <taxon>Eukaryota</taxon>
        <taxon>Fungi</taxon>
        <taxon>Dikarya</taxon>
        <taxon>Ascomycota</taxon>
        <taxon>Pezizomycotina</taxon>
        <taxon>Eurotiomycetes</taxon>
        <taxon>Eurotiomycetidae</taxon>
        <taxon>Eurotiales</taxon>
        <taxon>Aspergillaceae</taxon>
        <taxon>Aspergillus</taxon>
        <taxon>Aspergillus subgen. Circumdati</taxon>
    </lineage>
</organism>
<dbReference type="Proteomes" id="UP000326198">
    <property type="component" value="Unassembled WGS sequence"/>
</dbReference>
<dbReference type="AlphaFoldDB" id="A0A5N7BLP7"/>
<name>A0A5N7BLP7_9EURO</name>
<proteinExistence type="predicted"/>
<sequence length="172" mass="18798">MVGPALVGFAAVDSVNSVHSRSVQLSLADSLKNDPVKLAFEIGVTRPFGSAPSVSIGLFEVSASLAKRYFSQGVVHERFSFHYYSTTSRRLYLVIQVQSSWNLPLPTRGNYNEALGYGESFLGKLPQYELNTTGNPIKESDIGMANSTSSSDIQMQTLKAQVRQSDAWQSAK</sequence>
<dbReference type="EMBL" id="ML736160">
    <property type="protein sequence ID" value="KAE8382658.1"/>
    <property type="molecule type" value="Genomic_DNA"/>
</dbReference>